<dbReference type="SUPFAM" id="SSF52317">
    <property type="entry name" value="Class I glutamine amidotransferase-like"/>
    <property type="match status" value="1"/>
</dbReference>
<comment type="similarity">
    <text evidence="3">Belongs to the peptidase C56 family. HSP31-like subfamily.</text>
</comment>
<sequence>MKILAVSTSVHRYATSGIRTGMWLGEFTHFYDVLTEAGHEVDLASVAGGVVPIDPVSLKTPVIQMGGTNKRYEDPEFMSLLDDTPAIANVDLDAYDGIFLNGGHGTMYDFDSADLSRAVAHFADAGKVVSAVCHGPCGLLGVTLADGTSLLSGLKVTGYSWAEEKLAMRADEVPFSLEDKLKAEAGEYSTATVPMTKHVVVDGTLVTGQNPMSASGVGEAVVEQLER</sequence>
<dbReference type="PANTHER" id="PTHR48094:SF11">
    <property type="entry name" value="GLUTATHIONE-INDEPENDENT GLYOXALASE HSP31-RELATED"/>
    <property type="match status" value="1"/>
</dbReference>
<keyword evidence="5" id="KW-0315">Glutamine amidotransferase</keyword>
<accession>A0ABT1FZZ4</accession>
<dbReference type="Pfam" id="PF01965">
    <property type="entry name" value="DJ-1_PfpI"/>
    <property type="match status" value="1"/>
</dbReference>
<keyword evidence="6" id="KW-1185">Reference proteome</keyword>
<evidence type="ECO:0000256" key="1">
    <source>
        <dbReference type="ARBA" id="ARBA00023016"/>
    </source>
</evidence>
<evidence type="ECO:0000256" key="2">
    <source>
        <dbReference type="ARBA" id="ARBA00023239"/>
    </source>
</evidence>
<dbReference type="InterPro" id="IPR050325">
    <property type="entry name" value="Prot/Nucl_acid_deglycase"/>
</dbReference>
<protein>
    <submittedName>
        <fullName evidence="5">Type 1 glutamine amidotransferase domain-containing protein</fullName>
    </submittedName>
</protein>
<gene>
    <name evidence="5" type="ORF">M5J20_03955</name>
</gene>
<dbReference type="RefSeq" id="WP_253576550.1">
    <property type="nucleotide sequence ID" value="NZ_JAMFTQ010000003.1"/>
</dbReference>
<dbReference type="PANTHER" id="PTHR48094">
    <property type="entry name" value="PROTEIN/NUCLEIC ACID DEGLYCASE DJ-1-RELATED"/>
    <property type="match status" value="1"/>
</dbReference>
<evidence type="ECO:0000313" key="6">
    <source>
        <dbReference type="Proteomes" id="UP001204000"/>
    </source>
</evidence>
<dbReference type="InterPro" id="IPR029062">
    <property type="entry name" value="Class_I_gatase-like"/>
</dbReference>
<evidence type="ECO:0000313" key="5">
    <source>
        <dbReference type="EMBL" id="MCP1387342.1"/>
    </source>
</evidence>
<evidence type="ECO:0000259" key="4">
    <source>
        <dbReference type="Pfam" id="PF01965"/>
    </source>
</evidence>
<dbReference type="InterPro" id="IPR002818">
    <property type="entry name" value="DJ-1/PfpI"/>
</dbReference>
<reference evidence="5" key="1">
    <citation type="submission" date="2022-05" db="EMBL/GenBank/DDBJ databases">
        <title>Corynebacterium sp. TA-R-1 sp. nov., isolated from human feces.</title>
        <authorList>
            <person name="Shamsuzzaman M."/>
            <person name="Dahal R.H."/>
        </authorList>
    </citation>
    <scope>NUCLEOTIDE SEQUENCE</scope>
    <source>
        <strain evidence="5">TA-R-1</strain>
    </source>
</reference>
<proteinExistence type="inferred from homology"/>
<organism evidence="5 6">
    <name type="scientific">Corynebacterium stercoris</name>
    <dbReference type="NCBI Taxonomy" id="2943490"/>
    <lineage>
        <taxon>Bacteria</taxon>
        <taxon>Bacillati</taxon>
        <taxon>Actinomycetota</taxon>
        <taxon>Actinomycetes</taxon>
        <taxon>Mycobacteriales</taxon>
        <taxon>Corynebacteriaceae</taxon>
        <taxon>Corynebacterium</taxon>
    </lineage>
</organism>
<feature type="domain" description="DJ-1/PfpI" evidence="4">
    <location>
        <begin position="25"/>
        <end position="224"/>
    </location>
</feature>
<comment type="caution">
    <text evidence="5">The sequence shown here is derived from an EMBL/GenBank/DDBJ whole genome shotgun (WGS) entry which is preliminary data.</text>
</comment>
<dbReference type="CDD" id="cd03141">
    <property type="entry name" value="GATase1_Hsp31_like"/>
    <property type="match status" value="1"/>
</dbReference>
<keyword evidence="2" id="KW-0456">Lyase</keyword>
<evidence type="ECO:0000256" key="3">
    <source>
        <dbReference type="ARBA" id="ARBA00038493"/>
    </source>
</evidence>
<dbReference type="Gene3D" id="3.40.50.880">
    <property type="match status" value="1"/>
</dbReference>
<dbReference type="EMBL" id="JAMFTQ010000003">
    <property type="protein sequence ID" value="MCP1387342.1"/>
    <property type="molecule type" value="Genomic_DNA"/>
</dbReference>
<name>A0ABT1FZZ4_9CORY</name>
<dbReference type="Proteomes" id="UP001204000">
    <property type="component" value="Unassembled WGS sequence"/>
</dbReference>
<keyword evidence="1" id="KW-0346">Stress response</keyword>